<dbReference type="RefSeq" id="WP_160773555.1">
    <property type="nucleotide sequence ID" value="NZ_WUMV01000001.1"/>
</dbReference>
<dbReference type="EMBL" id="WUMV01000001">
    <property type="protein sequence ID" value="MXN63288.1"/>
    <property type="molecule type" value="Genomic_DNA"/>
</dbReference>
<dbReference type="InterPro" id="IPR025965">
    <property type="entry name" value="FlgD/Vpr_Ig-like"/>
</dbReference>
<keyword evidence="8" id="KW-0282">Flagellum</keyword>
<evidence type="ECO:0000256" key="1">
    <source>
        <dbReference type="ARBA" id="ARBA00010577"/>
    </source>
</evidence>
<evidence type="ECO:0000256" key="3">
    <source>
        <dbReference type="ARBA" id="ARBA00022795"/>
    </source>
</evidence>
<protein>
    <recommendedName>
        <fullName evidence="2 5">Basal-body rod modification protein FlgD</fullName>
    </recommendedName>
</protein>
<evidence type="ECO:0000259" key="7">
    <source>
        <dbReference type="Pfam" id="PF13861"/>
    </source>
</evidence>
<dbReference type="Pfam" id="PF03963">
    <property type="entry name" value="FlgD"/>
    <property type="match status" value="1"/>
</dbReference>
<keyword evidence="8" id="KW-0966">Cell projection</keyword>
<dbReference type="Pfam" id="PF13861">
    <property type="entry name" value="FLgD_tudor"/>
    <property type="match status" value="1"/>
</dbReference>
<gene>
    <name evidence="8" type="ORF">GR183_00095</name>
</gene>
<dbReference type="InterPro" id="IPR005648">
    <property type="entry name" value="FlgD"/>
</dbReference>
<proteinExistence type="inferred from homology"/>
<dbReference type="GO" id="GO:0044781">
    <property type="term" value="P:bacterial-type flagellum organization"/>
    <property type="evidence" value="ECO:0007669"/>
    <property type="project" value="UniProtKB-UniRule"/>
</dbReference>
<feature type="domain" description="FlgD Tudor-like" evidence="7">
    <location>
        <begin position="91"/>
        <end position="216"/>
    </location>
</feature>
<keyword evidence="9" id="KW-1185">Reference proteome</keyword>
<evidence type="ECO:0000313" key="9">
    <source>
        <dbReference type="Proteomes" id="UP000433101"/>
    </source>
</evidence>
<evidence type="ECO:0000256" key="4">
    <source>
        <dbReference type="ARBA" id="ARBA00024746"/>
    </source>
</evidence>
<evidence type="ECO:0000256" key="5">
    <source>
        <dbReference type="RuleBase" id="RU362076"/>
    </source>
</evidence>
<comment type="caution">
    <text evidence="8">The sequence shown here is derived from an EMBL/GenBank/DDBJ whole genome shotgun (WGS) entry which is preliminary data.</text>
</comment>
<feature type="domain" description="FlgD/Vpr Ig-like" evidence="6">
    <location>
        <begin position="108"/>
        <end position="170"/>
    </location>
</feature>
<evidence type="ECO:0000259" key="6">
    <source>
        <dbReference type="Pfam" id="PF13860"/>
    </source>
</evidence>
<evidence type="ECO:0000313" key="8">
    <source>
        <dbReference type="EMBL" id="MXN63288.1"/>
    </source>
</evidence>
<keyword evidence="3 5" id="KW-1005">Bacterial flagellum biogenesis</keyword>
<dbReference type="AlphaFoldDB" id="A0A7X3LQM1"/>
<dbReference type="Gene3D" id="2.60.40.4070">
    <property type="match status" value="1"/>
</dbReference>
<dbReference type="Proteomes" id="UP000433101">
    <property type="component" value="Unassembled WGS sequence"/>
</dbReference>
<evidence type="ECO:0000256" key="2">
    <source>
        <dbReference type="ARBA" id="ARBA00016013"/>
    </source>
</evidence>
<accession>A0A7X3LQM1</accession>
<comment type="function">
    <text evidence="4 5">Required for flagellar hook formation. May act as a scaffolding protein.</text>
</comment>
<keyword evidence="8" id="KW-0969">Cilium</keyword>
<comment type="similarity">
    <text evidence="1 5">Belongs to the FlgD family.</text>
</comment>
<dbReference type="InterPro" id="IPR025963">
    <property type="entry name" value="FLgD_Tudor"/>
</dbReference>
<name>A0A7X3LQM1_9HYPH</name>
<sequence>MVDQISSLSSAGGLRSAEAAASQTALSNNYELFLSILTTQIKNQDPLDPQDASQFTEQLVQYSSVEQQIKTNDQLESVLASIEAAGASSFVSYIGTEIEALGSGAELEDGKATWTFSAQREAPGLVQIFDENGELIHEAETELTGSEQTFEWNGETESGTPYTAGTFQAAIFEVDKDGAPLRTVPIRVRGVVDGVDFSTGGAVLQVDGSNIPVSQVISVTRNGA</sequence>
<organism evidence="8 9">
    <name type="scientific">Stappia sediminis</name>
    <dbReference type="NCBI Taxonomy" id="2692190"/>
    <lineage>
        <taxon>Bacteria</taxon>
        <taxon>Pseudomonadati</taxon>
        <taxon>Pseudomonadota</taxon>
        <taxon>Alphaproteobacteria</taxon>
        <taxon>Hyphomicrobiales</taxon>
        <taxon>Stappiaceae</taxon>
        <taxon>Stappia</taxon>
    </lineage>
</organism>
<dbReference type="Gene3D" id="2.30.30.910">
    <property type="match status" value="1"/>
</dbReference>
<reference evidence="8 9" key="1">
    <citation type="submission" date="2019-12" db="EMBL/GenBank/DDBJ databases">
        <authorList>
            <person name="Li M."/>
        </authorList>
    </citation>
    <scope>NUCLEOTIDE SEQUENCE [LARGE SCALE GENOMIC DNA]</scope>
    <source>
        <strain evidence="8 9">GBMRC 2046</strain>
    </source>
</reference>
<dbReference type="Pfam" id="PF13860">
    <property type="entry name" value="FlgD_ig"/>
    <property type="match status" value="1"/>
</dbReference>